<dbReference type="GO" id="GO:0003725">
    <property type="term" value="F:double-stranded RNA binding"/>
    <property type="evidence" value="ECO:0007669"/>
    <property type="project" value="TreeGrafter"/>
</dbReference>
<comment type="subcellular location">
    <subcellularLocation>
        <location evidence="1">Membrane</location>
        <topology evidence="1">Multi-pass membrane protein</topology>
    </subcellularLocation>
</comment>
<dbReference type="InterPro" id="IPR025958">
    <property type="entry name" value="SID1_TM_fam"/>
</dbReference>
<dbReference type="PANTHER" id="PTHR12185:SF15">
    <property type="entry name" value="SID1 TRANSMEMBRANE FAMILY MEMBER 1"/>
    <property type="match status" value="1"/>
</dbReference>
<proteinExistence type="inferred from homology"/>
<evidence type="ECO:0000256" key="1">
    <source>
        <dbReference type="ARBA" id="ARBA00004141"/>
    </source>
</evidence>
<keyword evidence="6" id="KW-0472">Membrane</keyword>
<keyword evidence="9" id="KW-1185">Reference proteome</keyword>
<dbReference type="PANTHER" id="PTHR12185">
    <property type="entry name" value="SID1 TRANSMEMBRANE FAMILY MEMEBER"/>
    <property type="match status" value="1"/>
</dbReference>
<keyword evidence="3" id="KW-0812">Transmembrane</keyword>
<evidence type="ECO:0000313" key="8">
    <source>
        <dbReference type="Ensembl" id="ENSLLEP00000038945.1"/>
    </source>
</evidence>
<organism evidence="8 9">
    <name type="scientific">Leptobrachium leishanense</name>
    <name type="common">Leishan spiny toad</name>
    <dbReference type="NCBI Taxonomy" id="445787"/>
    <lineage>
        <taxon>Eukaryota</taxon>
        <taxon>Metazoa</taxon>
        <taxon>Chordata</taxon>
        <taxon>Craniata</taxon>
        <taxon>Vertebrata</taxon>
        <taxon>Euteleostomi</taxon>
        <taxon>Amphibia</taxon>
        <taxon>Batrachia</taxon>
        <taxon>Anura</taxon>
        <taxon>Pelobatoidea</taxon>
        <taxon>Megophryidae</taxon>
        <taxon>Leptobrachium</taxon>
    </lineage>
</organism>
<evidence type="ECO:0000256" key="7">
    <source>
        <dbReference type="ARBA" id="ARBA00023180"/>
    </source>
</evidence>
<evidence type="ECO:0000256" key="6">
    <source>
        <dbReference type="ARBA" id="ARBA00023136"/>
    </source>
</evidence>
<evidence type="ECO:0000313" key="9">
    <source>
        <dbReference type="Proteomes" id="UP000694569"/>
    </source>
</evidence>
<protein>
    <submittedName>
        <fullName evidence="8">Uncharacterized protein</fullName>
    </submittedName>
</protein>
<dbReference type="Pfam" id="PF13965">
    <property type="entry name" value="SID-1_RNA_chan"/>
    <property type="match status" value="1"/>
</dbReference>
<evidence type="ECO:0000256" key="5">
    <source>
        <dbReference type="ARBA" id="ARBA00022989"/>
    </source>
</evidence>
<dbReference type="AlphaFoldDB" id="A0A8C5QKR1"/>
<dbReference type="Ensembl" id="ENSLLET00000040500.1">
    <property type="protein sequence ID" value="ENSLLEP00000038945.1"/>
    <property type="gene ID" value="ENSLLEG00000024692.1"/>
</dbReference>
<dbReference type="GO" id="GO:0051033">
    <property type="term" value="F:RNA transmembrane transporter activity"/>
    <property type="evidence" value="ECO:0007669"/>
    <property type="project" value="TreeGrafter"/>
</dbReference>
<evidence type="ECO:0000256" key="4">
    <source>
        <dbReference type="ARBA" id="ARBA00022729"/>
    </source>
</evidence>
<dbReference type="GeneTree" id="ENSGT00390000010091"/>
<keyword evidence="7" id="KW-0325">Glycoprotein</keyword>
<dbReference type="GO" id="GO:0005764">
    <property type="term" value="C:lysosome"/>
    <property type="evidence" value="ECO:0007669"/>
    <property type="project" value="TreeGrafter"/>
</dbReference>
<evidence type="ECO:0000256" key="2">
    <source>
        <dbReference type="ARBA" id="ARBA00006618"/>
    </source>
</evidence>
<keyword evidence="4" id="KW-0732">Signal</keyword>
<name>A0A8C5QKR1_9ANUR</name>
<comment type="similarity">
    <text evidence="2">Belongs to the SID1 family.</text>
</comment>
<sequence length="191" mass="21407">MSVYPGSPLIPTTNLQFPVLFVVRQQKSVLSWQIPLAFRGIYQGTYTYQDVSRTLCPTESESTAEAQEEYMYIDVASLSPSSVRYELMVTRLQEFELLSDKPFNFSASPSQPQYFLYSFPEGVDSVIIKVTSEEVYPCSVVSVQDIMCPVYDLDHNVEFNGVYQTMTKKAAITIRVSVRQPACAGAAVIPP</sequence>
<dbReference type="GO" id="GO:0005886">
    <property type="term" value="C:plasma membrane"/>
    <property type="evidence" value="ECO:0007669"/>
    <property type="project" value="TreeGrafter"/>
</dbReference>
<reference evidence="8" key="2">
    <citation type="submission" date="2025-09" db="UniProtKB">
        <authorList>
            <consortium name="Ensembl"/>
        </authorList>
    </citation>
    <scope>IDENTIFICATION</scope>
</reference>
<dbReference type="Proteomes" id="UP000694569">
    <property type="component" value="Unplaced"/>
</dbReference>
<reference evidence="8" key="1">
    <citation type="submission" date="2025-08" db="UniProtKB">
        <authorList>
            <consortium name="Ensembl"/>
        </authorList>
    </citation>
    <scope>IDENTIFICATION</scope>
</reference>
<dbReference type="OrthoDB" id="416618at2759"/>
<evidence type="ECO:0000256" key="3">
    <source>
        <dbReference type="ARBA" id="ARBA00022692"/>
    </source>
</evidence>
<accession>A0A8C5QKR1</accession>
<keyword evidence="5" id="KW-1133">Transmembrane helix</keyword>